<dbReference type="Proteomes" id="UP001634747">
    <property type="component" value="Unassembled WGS sequence"/>
</dbReference>
<evidence type="ECO:0000313" key="1">
    <source>
        <dbReference type="EMBL" id="MFN2975701.1"/>
    </source>
</evidence>
<accession>A0ABW9KL83</accession>
<name>A0ABW9KL83_9BACT</name>
<comment type="caution">
    <text evidence="1">The sequence shown here is derived from an EMBL/GenBank/DDBJ whole genome shotgun (WGS) entry which is preliminary data.</text>
</comment>
<dbReference type="RefSeq" id="WP_344687889.1">
    <property type="nucleotide sequence ID" value="NZ_BAABBH010000001.1"/>
</dbReference>
<protein>
    <submittedName>
        <fullName evidence="1">Uncharacterized protein</fullName>
    </submittedName>
</protein>
<dbReference type="EMBL" id="JBJYXY010000001">
    <property type="protein sequence ID" value="MFN2975701.1"/>
    <property type="molecule type" value="Genomic_DNA"/>
</dbReference>
<proteinExistence type="predicted"/>
<organism evidence="1 2">
    <name type="scientific">Terriglobus aquaticus</name>
    <dbReference type="NCBI Taxonomy" id="940139"/>
    <lineage>
        <taxon>Bacteria</taxon>
        <taxon>Pseudomonadati</taxon>
        <taxon>Acidobacteriota</taxon>
        <taxon>Terriglobia</taxon>
        <taxon>Terriglobales</taxon>
        <taxon>Acidobacteriaceae</taxon>
        <taxon>Terriglobus</taxon>
    </lineage>
</organism>
<gene>
    <name evidence="1" type="ORF">ACK2TP_07990</name>
</gene>
<reference evidence="1 2" key="1">
    <citation type="submission" date="2024-12" db="EMBL/GenBank/DDBJ databases">
        <authorList>
            <person name="Lee Y."/>
        </authorList>
    </citation>
    <scope>NUCLEOTIDE SEQUENCE [LARGE SCALE GENOMIC DNA]</scope>
    <source>
        <strain evidence="1 2">03SUJ4</strain>
    </source>
</reference>
<keyword evidence="2" id="KW-1185">Reference proteome</keyword>
<evidence type="ECO:0000313" key="2">
    <source>
        <dbReference type="Proteomes" id="UP001634747"/>
    </source>
</evidence>
<sequence>MLSGATVAIPTGTPLTECVVAAKSAGRLSGAAELSLVLVSLQLNRQSVAMTTHELSSNTDGRGTSTVARTGGGTALGAIDLRTGTLHYLLCARSADVLKEREQQRELPSH</sequence>